<evidence type="ECO:0000313" key="2">
    <source>
        <dbReference type="Proteomes" id="UP000694044"/>
    </source>
</evidence>
<protein>
    <submittedName>
        <fullName evidence="1">Uncharacterized protein</fullName>
    </submittedName>
</protein>
<sequence length="118" mass="13922">MVLEDVITAILPDQQLLHQLERRLLNTIIVAGLHGLHLGYRRFRAKFNMGWIAAPRVVRNQDEQRRLRIQGQVRLAWRQQCQARYRIRGQYSNTNRALERRIRLKAASEEDIHVSTKG</sequence>
<dbReference type="AlphaFoldDB" id="A0A8T1VXN2"/>
<proteinExistence type="predicted"/>
<reference evidence="1" key="1">
    <citation type="submission" date="2021-02" db="EMBL/GenBank/DDBJ databases">
        <authorList>
            <person name="Palmer J.M."/>
        </authorList>
    </citation>
    <scope>NUCLEOTIDE SEQUENCE</scope>
    <source>
        <strain evidence="1">SCRP734</strain>
    </source>
</reference>
<comment type="caution">
    <text evidence="1">The sequence shown here is derived from an EMBL/GenBank/DDBJ whole genome shotgun (WGS) entry which is preliminary data.</text>
</comment>
<accession>A0A8T1VXN2</accession>
<organism evidence="1 2">
    <name type="scientific">Phytophthora pseudosyringae</name>
    <dbReference type="NCBI Taxonomy" id="221518"/>
    <lineage>
        <taxon>Eukaryota</taxon>
        <taxon>Sar</taxon>
        <taxon>Stramenopiles</taxon>
        <taxon>Oomycota</taxon>
        <taxon>Peronosporomycetes</taxon>
        <taxon>Peronosporales</taxon>
        <taxon>Peronosporaceae</taxon>
        <taxon>Phytophthora</taxon>
    </lineage>
</organism>
<gene>
    <name evidence="1" type="ORF">PHYPSEUDO_002278</name>
</gene>
<keyword evidence="2" id="KW-1185">Reference proteome</keyword>
<evidence type="ECO:0000313" key="1">
    <source>
        <dbReference type="EMBL" id="KAG7384749.1"/>
    </source>
</evidence>
<name>A0A8T1VXN2_9STRA</name>
<dbReference type="EMBL" id="JAGDFM010000139">
    <property type="protein sequence ID" value="KAG7384749.1"/>
    <property type="molecule type" value="Genomic_DNA"/>
</dbReference>
<dbReference type="Proteomes" id="UP000694044">
    <property type="component" value="Unassembled WGS sequence"/>
</dbReference>